<dbReference type="PANTHER" id="PTHR12862:SF0">
    <property type="entry name" value="N-ACETYL-D-GLUCOSAMINE KINASE"/>
    <property type="match status" value="1"/>
</dbReference>
<dbReference type="EC" id="2.7.1.59" evidence="2"/>
<feature type="domain" description="ATPase BadF/BadG/BcrA/BcrD type" evidence="5">
    <location>
        <begin position="6"/>
        <end position="329"/>
    </location>
</feature>
<evidence type="ECO:0000256" key="3">
    <source>
        <dbReference type="ARBA" id="ARBA00014974"/>
    </source>
</evidence>
<sequence length="348" mass="37510">VCVLDMADGSVVYNRTEDKPSNHWTVGQEAVQTLLHSLLREALKEIGADSFVTVGFSLSGMDNKSEQTTFIEGFSALTPTLADNIRVFNDTVGSAFTASPEGGAILIAGTGSIGRVMCRVPSTETEGEGEGETLLDRRVGGWGHMLGDEGSAYSIASNTIREAFNQADGLVPGRDSLGEIVRGEGERMREREALPDADYALSCIYTHFGIKERRDILGPIYRTFDKATVAGLASLVAEGAKKRDPFCVRQMSIAGRDLGRIAATLLPHIPTPPGQEGGWPRPVKTIVAVGSVWKSYQLFRGIFDAQIPCTSEYRLVRLSVPAACGAAWYAHLLCCGTELPRGDWVQAL</sequence>
<comment type="caution">
    <text evidence="6">The sequence shown here is derived from an EMBL/GenBank/DDBJ whole genome shotgun (WGS) entry which is preliminary data.</text>
</comment>
<dbReference type="Proteomes" id="UP000265618">
    <property type="component" value="Unassembled WGS sequence"/>
</dbReference>
<accession>A0A9K3GKS0</accession>
<dbReference type="Gene3D" id="3.30.420.40">
    <property type="match status" value="1"/>
</dbReference>
<organism evidence="6 7">
    <name type="scientific">Kipferlia bialata</name>
    <dbReference type="NCBI Taxonomy" id="797122"/>
    <lineage>
        <taxon>Eukaryota</taxon>
        <taxon>Metamonada</taxon>
        <taxon>Carpediemonas-like organisms</taxon>
        <taxon>Kipferlia</taxon>
    </lineage>
</organism>
<feature type="non-terminal residue" evidence="6">
    <location>
        <position position="1"/>
    </location>
</feature>
<dbReference type="AlphaFoldDB" id="A0A9K3GKS0"/>
<evidence type="ECO:0000256" key="2">
    <source>
        <dbReference type="ARBA" id="ARBA00012122"/>
    </source>
</evidence>
<dbReference type="EMBL" id="BDIP01002636">
    <property type="protein sequence ID" value="GIQ86593.1"/>
    <property type="molecule type" value="Genomic_DNA"/>
</dbReference>
<proteinExistence type="inferred from homology"/>
<dbReference type="PANTHER" id="PTHR12862">
    <property type="entry name" value="BADF TYPE ATPASE DOMAIN-CONTAINING PROTEIN"/>
    <property type="match status" value="1"/>
</dbReference>
<evidence type="ECO:0000313" key="7">
    <source>
        <dbReference type="Proteomes" id="UP000265618"/>
    </source>
</evidence>
<evidence type="ECO:0000256" key="1">
    <source>
        <dbReference type="ARBA" id="ARBA00006198"/>
    </source>
</evidence>
<keyword evidence="7" id="KW-1185">Reference proteome</keyword>
<comment type="similarity">
    <text evidence="1">Belongs to the eukaryotic-type N-acetylglucosamine kinase family.</text>
</comment>
<evidence type="ECO:0000313" key="6">
    <source>
        <dbReference type="EMBL" id="GIQ86593.1"/>
    </source>
</evidence>
<dbReference type="Pfam" id="PF01869">
    <property type="entry name" value="BcrAD_BadFG"/>
    <property type="match status" value="1"/>
</dbReference>
<gene>
    <name evidence="6" type="ORF">KIPB_008473</name>
</gene>
<dbReference type="SUPFAM" id="SSF53067">
    <property type="entry name" value="Actin-like ATPase domain"/>
    <property type="match status" value="2"/>
</dbReference>
<dbReference type="OrthoDB" id="311172at2759"/>
<protein>
    <recommendedName>
        <fullName evidence="3">N-acetyl-D-glucosamine kinase</fullName>
        <ecNumber evidence="2">2.7.1.59</ecNumber>
    </recommendedName>
    <alternativeName>
        <fullName evidence="4">GlcNAc kinase</fullName>
    </alternativeName>
</protein>
<dbReference type="InterPro" id="IPR043129">
    <property type="entry name" value="ATPase_NBD"/>
</dbReference>
<dbReference type="InterPro" id="IPR039758">
    <property type="entry name" value="NAGK-like"/>
</dbReference>
<evidence type="ECO:0000256" key="4">
    <source>
        <dbReference type="ARBA" id="ARBA00031123"/>
    </source>
</evidence>
<reference evidence="6 7" key="1">
    <citation type="journal article" date="2018" name="PLoS ONE">
        <title>The draft genome of Kipferlia bialata reveals reductive genome evolution in fornicate parasites.</title>
        <authorList>
            <person name="Tanifuji G."/>
            <person name="Takabayashi S."/>
            <person name="Kume K."/>
            <person name="Takagi M."/>
            <person name="Nakayama T."/>
            <person name="Kamikawa R."/>
            <person name="Inagaki Y."/>
            <person name="Hashimoto T."/>
        </authorList>
    </citation>
    <scope>NUCLEOTIDE SEQUENCE [LARGE SCALE GENOMIC DNA]</scope>
    <source>
        <strain evidence="6">NY0173</strain>
    </source>
</reference>
<name>A0A9K3GKS0_9EUKA</name>
<dbReference type="GO" id="GO:0045127">
    <property type="term" value="F:N-acetylglucosamine kinase activity"/>
    <property type="evidence" value="ECO:0007669"/>
    <property type="project" value="UniProtKB-EC"/>
</dbReference>
<evidence type="ECO:0000259" key="5">
    <source>
        <dbReference type="Pfam" id="PF01869"/>
    </source>
</evidence>
<dbReference type="InterPro" id="IPR002731">
    <property type="entry name" value="ATPase_BadF"/>
</dbReference>